<reference evidence="1" key="2">
    <citation type="journal article" date="2020" name="Nat. Commun.">
        <title>Large-scale genome sequencing of mycorrhizal fungi provides insights into the early evolution of symbiotic traits.</title>
        <authorList>
            <person name="Miyauchi S."/>
            <person name="Kiss E."/>
            <person name="Kuo A."/>
            <person name="Drula E."/>
            <person name="Kohler A."/>
            <person name="Sanchez-Garcia M."/>
            <person name="Morin E."/>
            <person name="Andreopoulos B."/>
            <person name="Barry K.W."/>
            <person name="Bonito G."/>
            <person name="Buee M."/>
            <person name="Carver A."/>
            <person name="Chen C."/>
            <person name="Cichocki N."/>
            <person name="Clum A."/>
            <person name="Culley D."/>
            <person name="Crous P.W."/>
            <person name="Fauchery L."/>
            <person name="Girlanda M."/>
            <person name="Hayes R.D."/>
            <person name="Keri Z."/>
            <person name="LaButti K."/>
            <person name="Lipzen A."/>
            <person name="Lombard V."/>
            <person name="Magnuson J."/>
            <person name="Maillard F."/>
            <person name="Murat C."/>
            <person name="Nolan M."/>
            <person name="Ohm R.A."/>
            <person name="Pangilinan J."/>
            <person name="Pereira M.F."/>
            <person name="Perotto S."/>
            <person name="Peter M."/>
            <person name="Pfister S."/>
            <person name="Riley R."/>
            <person name="Sitrit Y."/>
            <person name="Stielow J.B."/>
            <person name="Szollosi G."/>
            <person name="Zifcakova L."/>
            <person name="Stursova M."/>
            <person name="Spatafora J.W."/>
            <person name="Tedersoo L."/>
            <person name="Vaario L.M."/>
            <person name="Yamada A."/>
            <person name="Yan M."/>
            <person name="Wang P."/>
            <person name="Xu J."/>
            <person name="Bruns T."/>
            <person name="Baldrian P."/>
            <person name="Vilgalys R."/>
            <person name="Dunand C."/>
            <person name="Henrissat B."/>
            <person name="Grigoriev I.V."/>
            <person name="Hibbett D."/>
            <person name="Nagy L.G."/>
            <person name="Martin F.M."/>
        </authorList>
    </citation>
    <scope>NUCLEOTIDE SEQUENCE</scope>
    <source>
        <strain evidence="1">Prilba</strain>
    </source>
</reference>
<keyword evidence="2" id="KW-1185">Reference proteome</keyword>
<comment type="caution">
    <text evidence="1">The sequence shown here is derived from an EMBL/GenBank/DDBJ whole genome shotgun (WGS) entry which is preliminary data.</text>
</comment>
<dbReference type="EMBL" id="WHVB01000030">
    <property type="protein sequence ID" value="KAF8468684.1"/>
    <property type="molecule type" value="Genomic_DNA"/>
</dbReference>
<organism evidence="1 2">
    <name type="scientific">Russula ochroleuca</name>
    <dbReference type="NCBI Taxonomy" id="152965"/>
    <lineage>
        <taxon>Eukaryota</taxon>
        <taxon>Fungi</taxon>
        <taxon>Dikarya</taxon>
        <taxon>Basidiomycota</taxon>
        <taxon>Agaricomycotina</taxon>
        <taxon>Agaricomycetes</taxon>
        <taxon>Russulales</taxon>
        <taxon>Russulaceae</taxon>
        <taxon>Russula</taxon>
    </lineage>
</organism>
<evidence type="ECO:0000313" key="2">
    <source>
        <dbReference type="Proteomes" id="UP000759537"/>
    </source>
</evidence>
<proteinExistence type="predicted"/>
<dbReference type="OrthoDB" id="3362494at2759"/>
<accession>A0A9P5JYB2</accession>
<dbReference type="AlphaFoldDB" id="A0A9P5JYB2"/>
<sequence>MPFNMRLMLPFPVAVHPNSHLLRRIVRMYTLDLVKRAATWASRHPSGVYSISQQGMSYPPHPQCVDLRPNFHPRTDISISNVSTASYTAVFALANTPTYYFGLGKPAVADEEQSVGAQVGQISINEPRRLGIDPAAKRTMLSWSDFPFSGFSPAAPHLARCSSSILLSTKQQADITRKVKKMQTFFPPFGWETEPVMGTEVIIEEASVDVLCDLGYGGGWIDIGREEVDRE</sequence>
<dbReference type="Proteomes" id="UP000759537">
    <property type="component" value="Unassembled WGS sequence"/>
</dbReference>
<evidence type="ECO:0000313" key="1">
    <source>
        <dbReference type="EMBL" id="KAF8468684.1"/>
    </source>
</evidence>
<reference evidence="1" key="1">
    <citation type="submission" date="2019-10" db="EMBL/GenBank/DDBJ databases">
        <authorList>
            <consortium name="DOE Joint Genome Institute"/>
            <person name="Kuo A."/>
            <person name="Miyauchi S."/>
            <person name="Kiss E."/>
            <person name="Drula E."/>
            <person name="Kohler A."/>
            <person name="Sanchez-Garcia M."/>
            <person name="Andreopoulos B."/>
            <person name="Barry K.W."/>
            <person name="Bonito G."/>
            <person name="Buee M."/>
            <person name="Carver A."/>
            <person name="Chen C."/>
            <person name="Cichocki N."/>
            <person name="Clum A."/>
            <person name="Culley D."/>
            <person name="Crous P.W."/>
            <person name="Fauchery L."/>
            <person name="Girlanda M."/>
            <person name="Hayes R."/>
            <person name="Keri Z."/>
            <person name="LaButti K."/>
            <person name="Lipzen A."/>
            <person name="Lombard V."/>
            <person name="Magnuson J."/>
            <person name="Maillard F."/>
            <person name="Morin E."/>
            <person name="Murat C."/>
            <person name="Nolan M."/>
            <person name="Ohm R."/>
            <person name="Pangilinan J."/>
            <person name="Pereira M."/>
            <person name="Perotto S."/>
            <person name="Peter M."/>
            <person name="Riley R."/>
            <person name="Sitrit Y."/>
            <person name="Stielow B."/>
            <person name="Szollosi G."/>
            <person name="Zifcakova L."/>
            <person name="Stursova M."/>
            <person name="Spatafora J.W."/>
            <person name="Tedersoo L."/>
            <person name="Vaario L.-M."/>
            <person name="Yamada A."/>
            <person name="Yan M."/>
            <person name="Wang P."/>
            <person name="Xu J."/>
            <person name="Bruns T."/>
            <person name="Baldrian P."/>
            <person name="Vilgalys R."/>
            <person name="Henrissat B."/>
            <person name="Grigoriev I.V."/>
            <person name="Hibbett D."/>
            <person name="Nagy L.G."/>
            <person name="Martin F.M."/>
        </authorList>
    </citation>
    <scope>NUCLEOTIDE SEQUENCE</scope>
    <source>
        <strain evidence="1">Prilba</strain>
    </source>
</reference>
<gene>
    <name evidence="1" type="ORF">DFH94DRAFT_685499</name>
</gene>
<name>A0A9P5JYB2_9AGAM</name>
<protein>
    <submittedName>
        <fullName evidence="1">Uncharacterized protein</fullName>
    </submittedName>
</protein>